<feature type="transmembrane region" description="Helical" evidence="3">
    <location>
        <begin position="885"/>
        <end position="902"/>
    </location>
</feature>
<dbReference type="InterPro" id="IPR037820">
    <property type="entry name" value="GH94N_NdvB"/>
</dbReference>
<keyword evidence="8" id="KW-1185">Reference proteome</keyword>
<dbReference type="PANTHER" id="PTHR37469:SF2">
    <property type="entry name" value="CELLOBIONIC ACID PHOSPHORYLASE"/>
    <property type="match status" value="1"/>
</dbReference>
<dbReference type="Proteomes" id="UP000481327">
    <property type="component" value="Unassembled WGS sequence"/>
</dbReference>
<dbReference type="CDD" id="cd11756">
    <property type="entry name" value="GH94N_ChvB_NdvB_1_like"/>
    <property type="match status" value="1"/>
</dbReference>
<keyword evidence="3" id="KW-0472">Membrane</keyword>
<dbReference type="InterPro" id="IPR037824">
    <property type="entry name" value="GH94N_2_NdvB"/>
</dbReference>
<protein>
    <submittedName>
        <fullName evidence="7">Glycosyl transferase</fullName>
    </submittedName>
</protein>
<evidence type="ECO:0000259" key="4">
    <source>
        <dbReference type="Pfam" id="PF06165"/>
    </source>
</evidence>
<dbReference type="SUPFAM" id="SSF48208">
    <property type="entry name" value="Six-hairpin glycosidases"/>
    <property type="match status" value="1"/>
</dbReference>
<dbReference type="EMBL" id="WIOL01000006">
    <property type="protein sequence ID" value="MQT18343.1"/>
    <property type="molecule type" value="Genomic_DNA"/>
</dbReference>
<keyword evidence="3" id="KW-0812">Transmembrane</keyword>
<feature type="transmembrane region" description="Helical" evidence="3">
    <location>
        <begin position="415"/>
        <end position="435"/>
    </location>
</feature>
<dbReference type="Gene3D" id="2.70.98.40">
    <property type="entry name" value="Glycoside hydrolase, family 65, N-terminal domain"/>
    <property type="match status" value="2"/>
</dbReference>
<evidence type="ECO:0000313" key="8">
    <source>
        <dbReference type="Proteomes" id="UP000481327"/>
    </source>
</evidence>
<dbReference type="GO" id="GO:0016757">
    <property type="term" value="F:glycosyltransferase activity"/>
    <property type="evidence" value="ECO:0007669"/>
    <property type="project" value="UniProtKB-KW"/>
</dbReference>
<dbReference type="PANTHER" id="PTHR37469">
    <property type="entry name" value="CELLOBIONIC ACID PHOSPHORYLASE-RELATED"/>
    <property type="match status" value="1"/>
</dbReference>
<dbReference type="CDD" id="cd11753">
    <property type="entry name" value="GH94N_ChvB_NdvB_2_like"/>
    <property type="match status" value="1"/>
</dbReference>
<sequence length="2830" mass="307970">MGWKPAQGPSSWYGEEPIREEMFGVERLEDHARSLARAQVVASGTVRGVSLKERLADNEHVLRQAYRTTVAAAEADSAITPAAEWLIDNFHLVERHIREINTNLPPSFYKQLPKLVTGPFNGCPRVFGIAWAYVAHTDSRFDPEVLKRFIRAYQTIEPLTIGELWAVAITLRIVLIENLRRFALRIERSQGERRAADAMADRLLGTETGSPEPAAQVLAALRDPGNRAAGRAVTDSFAVQFVHRLQDQNEGVAAALAWLDERMAERGTNMQAAILSEQERQIGATVTVRNIITSMRVISEIDWSELFERMSPIDDLLARHEGYAAMDFTSRNHYRTAVEDLARSSPLSESEVARRAMQAAVRAANPDGSLDRRRADPGFHLIGDGRAALERDIGYRPPVRQWVPRVGKTLGLRGYGGVILLLGALMLAVPILGVLPYGPGIAIVILLALLGSIPALDAAVALVNSGVTRSLSATVLPALELRGGVPPELRTLVAVPVMLTSAAGVAEHIETLEIHHLASLEGEVYFALLSDWADAPNETMPDDMALLATAEAGIAMLNARYPAPSGGDRFFLFHRHRRWSESEQRWMGWERKRGKLHALNRRLRGATDTDFVTAHGQPVVAPEGVAFVITLDSDTRLPRDTVRRLIGKLGHPLNAPHFDEAKGRVVEGYGILQPRITPALAIGRDGSMFQRLFAGHSGIDPYGAAVSDVYQDLFGEGSYAGKGIYAVDAFEGALQGRVPESSLLSHDLFEGVFARAGLASDVEVVEDFPVRYDVASRRNHRWARGDWQLLPWILGFGDGPKAAVPLVGRAKMVDNLRRSLTAPACVLSLIIAWALPAPAALLWTAFILFMLAVPALIPLIESLFHMPPGASGASKLRALGADARLALARWALVVTFLADQAWVMTDAIVRTLVRLTITRRNLLQWVPAAQLAAGLELSTVAFYRRMPGATVLSLAGFAVALVAGNGGWPPALLIGLLWLASPAVACRISAPPETSARLTIDAAEVATLRGIARQTWRYFEFVVTPTDSMLPPDNYQEDPAAIAHRTSPTNFGLYLLSVASARDFGWIGTMDAIDRLDITMAVMGRLERYRGHFYNWYDTRDCRVLDPHYVSSVDSGNLAGHLIALANACDEWRAAAPAPAVRRAGIIDALALARRASTKAPRATIDAAFADIEAQLAREIDWDVLAVTAAKAEATVFAATTDTDDADLRFWMTAISATIESHRRDLAPECDVVAASDRLSALSAAARTMALAMDFAFMMHPERKLISIGYSVSQGVLDENYYDLLASEARLASFFAIAKGDLPARHWFRLGHAVTEVTAGPVLLSWSGSMFEYLMPALVMAPPEGSLIERTECRVVSRHMEYGRQRGVPWGISESAFNARDLESTYQYSNFGVPGLGLKRGLGDDLVVAPYATALAAMMQPHAAIANFARLEAIGARGRFGFYDALDYTPSRLPLGEEVAIVRNFMAHHQGMAIVALANTVLGGPMRRRFHAEPMVKAADLLLQERMPQLVEGAFAPPTEEPKPQLRVRGVERPAGRRFTSAATPTPATHLLSNGRYTVMLTAAGSGYSRWRDMTVSRWREDPTSDGWGSWLFLRDVGSGDAWSAGFQPTRCEPDSYEVTFNEDRADYVRHDGDLVTAMTVLVSAEDDSEVRRVSVTNNGTATRVIEVTSCAELSLAPQSADVAHPTFSKLFIETEHVADSGALLAHRRKREPHEPDVWAAHLAVADAHAVGSPEFETDRAQFMGRGYGARNPRAIVDGRSLTGSVGAVLDPAFVLRTRLRIPPGETAHVSFWTMAGSSRQAVIDMIDKHNAPTAFDRAATLAFTQAQIQLHHLRLGAGEAAQFQRLAGRMLYASAGMRPPAETVAQGLGPQPGLWSLGISGDLPIIVLRIADIEQVNVAREIVQATDYWRMKQLPFDLVIINERGTSYIQDLQSALEGLVRASQSRAQFGERSPGTVFVLRADLIPDETKALLLAVARVVIDAHKGRLSDQLDARREAVLPPRPPQRAVPVPLGRQAQVPPPDLEYFNGVGGFADNGREYVIVQGPGQVTPLPWINVIANDGFGFQVSADGAGFTWAENSREHPLTPWSNDAVQDPSGQAFYIRDDDDGALFSPTAAPIRDPAGTYVTSHGWGYSRFEHAAAGLDFDLVEYVPIADPVKISRLTIRNRSGRTRRLTVAAYVDWVLGPSRAAAAPFTVTSIDPETGAMFAANHWYPAFAGRTAVFDMVGRQTSWTGDRQEFIGRNGGLDDPEALATRAPFSNRVGAALDPCGAMQTQVELADGASIEIVCLLGETVGEDAARALVSQYRDTDLDAVLTEVRDDWEAVLGTVQVRTPDRSLDIMLNGWLLYQTLACRIRARAGFYQASGAYGFRDQLQDVMALMPVRPAIARAQLVRAAGRQFVEGDVQHWWLPQAGNGVRTRFADDRVWLALVTAHYVATTGDGAVLEDDIGFLDGPLLKPGEMENFFQPTAAAETASLYEHCARALDASLKVGAHGVPLIGGGDWNDGMNRVGHLGTGESVWMGWFLDASLKAFLPIAQARGDGARVAAWTAHRTALQTALDAQAWDGDWYRRGWFDDGSPLGSAANAECRIDSIAQSWSVISGGGDPARARRAMASASRDLVLPETGLALLFTPPFDHSPHDPGYIKGYPPGIRENGGQYTHAALWSVIALAMLGEGTQAGALLAMLNPVNHSRTPSEMHRYKVEPYVVAADISSRLPNIGRGGWTWYTGAAGWMQRAGVEYLLGIRRMGTMIEIDPCIPDHWPGFDVTLRAGGAVHVIHVENPAGVSRGIASAVHDGVAMTPRPLRIPVGGVGETHRTNIVLGHDVR</sequence>
<dbReference type="InterPro" id="IPR033432">
    <property type="entry name" value="GH94_catalytic"/>
</dbReference>
<feature type="domain" description="Glycosyl hydrolase 94 catalytic" evidence="6">
    <location>
        <begin position="2324"/>
        <end position="2747"/>
    </location>
</feature>
<dbReference type="InterPro" id="IPR037018">
    <property type="entry name" value="GH65_N"/>
</dbReference>
<dbReference type="Pfam" id="PF17167">
    <property type="entry name" value="Glyco_hydro_94"/>
    <property type="match status" value="1"/>
</dbReference>
<dbReference type="SMART" id="SM01068">
    <property type="entry name" value="CBM_X"/>
    <property type="match status" value="2"/>
</dbReference>
<comment type="caution">
    <text evidence="7">The sequence shown here is derived from an EMBL/GenBank/DDBJ whole genome shotgun (WGS) entry which is preliminary data.</text>
</comment>
<dbReference type="SUPFAM" id="SSF74650">
    <property type="entry name" value="Galactose mutarotase-like"/>
    <property type="match status" value="2"/>
</dbReference>
<organism evidence="7 8">
    <name type="scientific">Sandarakinorhabdus fusca</name>
    <dbReference type="NCBI Taxonomy" id="1439888"/>
    <lineage>
        <taxon>Bacteria</taxon>
        <taxon>Pseudomonadati</taxon>
        <taxon>Pseudomonadota</taxon>
        <taxon>Alphaproteobacteria</taxon>
        <taxon>Sphingomonadales</taxon>
        <taxon>Sphingosinicellaceae</taxon>
        <taxon>Sandarakinorhabdus</taxon>
    </lineage>
</organism>
<dbReference type="GO" id="GO:0005975">
    <property type="term" value="P:carbohydrate metabolic process"/>
    <property type="evidence" value="ECO:0007669"/>
    <property type="project" value="InterPro"/>
</dbReference>
<feature type="domain" description="Glycoamylase-like" evidence="5">
    <location>
        <begin position="1280"/>
        <end position="1490"/>
    </location>
</feature>
<dbReference type="Gene3D" id="1.50.10.10">
    <property type="match status" value="1"/>
</dbReference>
<evidence type="ECO:0000256" key="2">
    <source>
        <dbReference type="ARBA" id="ARBA00022679"/>
    </source>
</evidence>
<feature type="domain" description="Glycosyl hydrolase 94 supersandwich" evidence="4">
    <location>
        <begin position="2039"/>
        <end position="2310"/>
    </location>
</feature>
<dbReference type="InterPro" id="IPR019282">
    <property type="entry name" value="Glycoamylase-like_cons_dom"/>
</dbReference>
<accession>A0A7C9KN67</accession>
<feature type="transmembrane region" description="Helical" evidence="3">
    <location>
        <begin position="841"/>
        <end position="864"/>
    </location>
</feature>
<dbReference type="OrthoDB" id="9769991at2"/>
<gene>
    <name evidence="7" type="ORF">F3168_13900</name>
</gene>
<feature type="transmembrane region" description="Helical" evidence="3">
    <location>
        <begin position="955"/>
        <end position="979"/>
    </location>
</feature>
<reference evidence="7 8" key="1">
    <citation type="submission" date="2019-09" db="EMBL/GenBank/DDBJ databases">
        <title>Polymorphobacter sp. isolated from a lake in China.</title>
        <authorList>
            <person name="Liu Z."/>
        </authorList>
    </citation>
    <scope>NUCLEOTIDE SEQUENCE [LARGE SCALE GENOMIC DNA]</scope>
    <source>
        <strain evidence="7 8">D40P</strain>
    </source>
</reference>
<dbReference type="InterPro" id="IPR052047">
    <property type="entry name" value="GH94_Enzymes"/>
</dbReference>
<evidence type="ECO:0000313" key="7">
    <source>
        <dbReference type="EMBL" id="MQT18343.1"/>
    </source>
</evidence>
<feature type="transmembrane region" description="Helical" evidence="3">
    <location>
        <begin position="819"/>
        <end position="835"/>
    </location>
</feature>
<dbReference type="InterPro" id="IPR012341">
    <property type="entry name" value="6hp_glycosidase-like_sf"/>
</dbReference>
<evidence type="ECO:0000259" key="5">
    <source>
        <dbReference type="Pfam" id="PF10091"/>
    </source>
</evidence>
<feature type="domain" description="Glycosyl hydrolase 94 supersandwich" evidence="4">
    <location>
        <begin position="1537"/>
        <end position="1812"/>
    </location>
</feature>
<feature type="transmembrane region" description="Helical" evidence="3">
    <location>
        <begin position="922"/>
        <end position="943"/>
    </location>
</feature>
<dbReference type="InterPro" id="IPR008928">
    <property type="entry name" value="6-hairpin_glycosidase_sf"/>
</dbReference>
<evidence type="ECO:0000256" key="1">
    <source>
        <dbReference type="ARBA" id="ARBA00022676"/>
    </source>
</evidence>
<dbReference type="InterPro" id="IPR011013">
    <property type="entry name" value="Gal_mutarotase_sf_dom"/>
</dbReference>
<feature type="transmembrane region" description="Helical" evidence="3">
    <location>
        <begin position="441"/>
        <end position="463"/>
    </location>
</feature>
<dbReference type="GO" id="GO:0030246">
    <property type="term" value="F:carbohydrate binding"/>
    <property type="evidence" value="ECO:0007669"/>
    <property type="project" value="InterPro"/>
</dbReference>
<evidence type="ECO:0000259" key="6">
    <source>
        <dbReference type="Pfam" id="PF17167"/>
    </source>
</evidence>
<dbReference type="InterPro" id="IPR010383">
    <property type="entry name" value="Glyco_hydrolase_94_b-supersand"/>
</dbReference>
<keyword evidence="2 7" id="KW-0808">Transferase</keyword>
<evidence type="ECO:0000256" key="3">
    <source>
        <dbReference type="SAM" id="Phobius"/>
    </source>
</evidence>
<dbReference type="Pfam" id="PF10091">
    <property type="entry name" value="Glycoamylase"/>
    <property type="match status" value="1"/>
</dbReference>
<name>A0A7C9KN67_9SPHN</name>
<dbReference type="Pfam" id="PF06165">
    <property type="entry name" value="GH94_b-supersand"/>
    <property type="match status" value="2"/>
</dbReference>
<keyword evidence="3" id="KW-1133">Transmembrane helix</keyword>
<dbReference type="Gene3D" id="1.50.10.140">
    <property type="match status" value="2"/>
</dbReference>
<dbReference type="Gene3D" id="2.60.420.10">
    <property type="entry name" value="Maltose phosphorylase, domain 3"/>
    <property type="match status" value="1"/>
</dbReference>
<keyword evidence="1" id="KW-0328">Glycosyltransferase</keyword>
<proteinExistence type="predicted"/>